<feature type="transmembrane region" description="Helical" evidence="3">
    <location>
        <begin position="180"/>
        <end position="202"/>
    </location>
</feature>
<dbReference type="PANTHER" id="PTHR45138:SF9">
    <property type="entry name" value="DIGUANYLATE CYCLASE DGCM-RELATED"/>
    <property type="match status" value="1"/>
</dbReference>
<keyword evidence="3" id="KW-0812">Transmembrane</keyword>
<name>A0A2N9ALY9_METEX</name>
<feature type="transmembrane region" description="Helical" evidence="3">
    <location>
        <begin position="130"/>
        <end position="147"/>
    </location>
</feature>
<dbReference type="InterPro" id="IPR043128">
    <property type="entry name" value="Rev_trsase/Diguanyl_cyclase"/>
</dbReference>
<dbReference type="InterPro" id="IPR050469">
    <property type="entry name" value="Diguanylate_Cyclase"/>
</dbReference>
<organism evidence="5 6">
    <name type="scientific">Methylorubrum extorquens</name>
    <name type="common">Methylobacterium dichloromethanicum</name>
    <name type="synonym">Methylobacterium extorquens</name>
    <dbReference type="NCBI Taxonomy" id="408"/>
    <lineage>
        <taxon>Bacteria</taxon>
        <taxon>Pseudomonadati</taxon>
        <taxon>Pseudomonadota</taxon>
        <taxon>Alphaproteobacteria</taxon>
        <taxon>Hyphomicrobiales</taxon>
        <taxon>Methylobacteriaceae</taxon>
        <taxon>Methylorubrum</taxon>
    </lineage>
</organism>
<keyword evidence="3" id="KW-0472">Membrane</keyword>
<proteinExistence type="predicted"/>
<dbReference type="CDD" id="cd01949">
    <property type="entry name" value="GGDEF"/>
    <property type="match status" value="1"/>
</dbReference>
<dbReference type="PROSITE" id="PS50887">
    <property type="entry name" value="GGDEF"/>
    <property type="match status" value="1"/>
</dbReference>
<gene>
    <name evidence="5" type="ORF">TK0001_1759</name>
</gene>
<dbReference type="Gene3D" id="3.30.70.270">
    <property type="match status" value="1"/>
</dbReference>
<feature type="domain" description="GGDEF" evidence="4">
    <location>
        <begin position="255"/>
        <end position="395"/>
    </location>
</feature>
<evidence type="ECO:0000256" key="2">
    <source>
        <dbReference type="ARBA" id="ARBA00034247"/>
    </source>
</evidence>
<evidence type="ECO:0000256" key="3">
    <source>
        <dbReference type="SAM" id="Phobius"/>
    </source>
</evidence>
<feature type="transmembrane region" description="Helical" evidence="3">
    <location>
        <begin position="74"/>
        <end position="94"/>
    </location>
</feature>
<dbReference type="NCBIfam" id="TIGR00254">
    <property type="entry name" value="GGDEF"/>
    <property type="match status" value="1"/>
</dbReference>
<dbReference type="Pfam" id="PF00990">
    <property type="entry name" value="GGDEF"/>
    <property type="match status" value="1"/>
</dbReference>
<dbReference type="Proteomes" id="UP000233769">
    <property type="component" value="Chromosome tk0001"/>
</dbReference>
<sequence length="395" mass="43493">MALALMSLSRTGTIEGEFAGLTPLRFSPSVEARFETEGLSERIRLAQATLFAAIFLYDIFLLADWMILPDVLGPLAVMRLGVFTPLTLLMIWVLPRRTRTWQVDGLLVGGCFLSVLMPSTIISFSASHYVATYQLGSMLIIFYMVLVQRVRFRMAVIGMALIVLTQISTVARRPEVDAPTFWYIVVFHLIAAAIILLGSFVLERTERYGFLQRLRVEAMIERNAEMARTDQLTGLFNRHHLATIGADLLPKRDTQSLGALLIDIDHFKRFNDTQGHLAGDRCIRTVSDLVREMLVPANENKPPVGTAVRFGGEEFLVLLPGMDAAQAAALGEAIRRRVEGVGIPHPGLGPNAVVTLSIGVADWKKGHTALDTLVNAADAALYQAKNLGRNRVAVA</sequence>
<evidence type="ECO:0000259" key="4">
    <source>
        <dbReference type="PROSITE" id="PS50887"/>
    </source>
</evidence>
<dbReference type="InterPro" id="IPR029787">
    <property type="entry name" value="Nucleotide_cyclase"/>
</dbReference>
<reference evidence="6" key="1">
    <citation type="submission" date="2017-10" db="EMBL/GenBank/DDBJ databases">
        <authorList>
            <person name="Regsiter A."/>
            <person name="William W."/>
        </authorList>
    </citation>
    <scope>NUCLEOTIDE SEQUENCE [LARGE SCALE GENOMIC DNA]</scope>
</reference>
<dbReference type="EC" id="2.7.7.65" evidence="1"/>
<dbReference type="FunFam" id="3.30.70.270:FF:000001">
    <property type="entry name" value="Diguanylate cyclase domain protein"/>
    <property type="match status" value="1"/>
</dbReference>
<dbReference type="GO" id="GO:0052621">
    <property type="term" value="F:diguanylate cyclase activity"/>
    <property type="evidence" value="ECO:0007669"/>
    <property type="project" value="UniProtKB-EC"/>
</dbReference>
<feature type="transmembrane region" description="Helical" evidence="3">
    <location>
        <begin position="154"/>
        <end position="174"/>
    </location>
</feature>
<dbReference type="PANTHER" id="PTHR45138">
    <property type="entry name" value="REGULATORY COMPONENTS OF SENSORY TRANSDUCTION SYSTEM"/>
    <property type="match status" value="1"/>
</dbReference>
<dbReference type="SMART" id="SM00267">
    <property type="entry name" value="GGDEF"/>
    <property type="match status" value="1"/>
</dbReference>
<dbReference type="EMBL" id="LT962688">
    <property type="protein sequence ID" value="SOR28361.1"/>
    <property type="molecule type" value="Genomic_DNA"/>
</dbReference>
<protein>
    <recommendedName>
        <fullName evidence="1">diguanylate cyclase</fullName>
        <ecNumber evidence="1">2.7.7.65</ecNumber>
    </recommendedName>
</protein>
<feature type="transmembrane region" description="Helical" evidence="3">
    <location>
        <begin position="106"/>
        <end position="124"/>
    </location>
</feature>
<comment type="catalytic activity">
    <reaction evidence="2">
        <text>2 GTP = 3',3'-c-di-GMP + 2 diphosphate</text>
        <dbReference type="Rhea" id="RHEA:24898"/>
        <dbReference type="ChEBI" id="CHEBI:33019"/>
        <dbReference type="ChEBI" id="CHEBI:37565"/>
        <dbReference type="ChEBI" id="CHEBI:58805"/>
        <dbReference type="EC" id="2.7.7.65"/>
    </reaction>
</comment>
<evidence type="ECO:0000313" key="5">
    <source>
        <dbReference type="EMBL" id="SOR28361.1"/>
    </source>
</evidence>
<dbReference type="GO" id="GO:0005886">
    <property type="term" value="C:plasma membrane"/>
    <property type="evidence" value="ECO:0007669"/>
    <property type="project" value="TreeGrafter"/>
</dbReference>
<dbReference type="AlphaFoldDB" id="A0A2N9ALY9"/>
<feature type="transmembrane region" description="Helical" evidence="3">
    <location>
        <begin position="48"/>
        <end position="68"/>
    </location>
</feature>
<evidence type="ECO:0000256" key="1">
    <source>
        <dbReference type="ARBA" id="ARBA00012528"/>
    </source>
</evidence>
<keyword evidence="3" id="KW-1133">Transmembrane helix</keyword>
<dbReference type="InterPro" id="IPR000160">
    <property type="entry name" value="GGDEF_dom"/>
</dbReference>
<dbReference type="GO" id="GO:0043709">
    <property type="term" value="P:cell adhesion involved in single-species biofilm formation"/>
    <property type="evidence" value="ECO:0007669"/>
    <property type="project" value="TreeGrafter"/>
</dbReference>
<accession>A0A2N9ALY9</accession>
<evidence type="ECO:0000313" key="6">
    <source>
        <dbReference type="Proteomes" id="UP000233769"/>
    </source>
</evidence>
<dbReference type="GO" id="GO:1902201">
    <property type="term" value="P:negative regulation of bacterial-type flagellum-dependent cell motility"/>
    <property type="evidence" value="ECO:0007669"/>
    <property type="project" value="TreeGrafter"/>
</dbReference>
<dbReference type="SUPFAM" id="SSF55073">
    <property type="entry name" value="Nucleotide cyclase"/>
    <property type="match status" value="1"/>
</dbReference>